<dbReference type="RefSeq" id="WP_263510143.1">
    <property type="nucleotide sequence ID" value="NZ_CP106982.1"/>
</dbReference>
<feature type="domain" description="EccD-like transmembrane" evidence="9">
    <location>
        <begin position="137"/>
        <end position="493"/>
    </location>
</feature>
<name>A0AA46PJ86_9NOCA</name>
<dbReference type="AlphaFoldDB" id="A0AA46PJ86"/>
<evidence type="ECO:0000256" key="8">
    <source>
        <dbReference type="SAM" id="Phobius"/>
    </source>
</evidence>
<evidence type="ECO:0000256" key="3">
    <source>
        <dbReference type="ARBA" id="ARBA00022475"/>
    </source>
</evidence>
<feature type="transmembrane region" description="Helical" evidence="8">
    <location>
        <begin position="378"/>
        <end position="395"/>
    </location>
</feature>
<feature type="transmembrane region" description="Helical" evidence="8">
    <location>
        <begin position="465"/>
        <end position="491"/>
    </location>
</feature>
<evidence type="ECO:0000256" key="1">
    <source>
        <dbReference type="ARBA" id="ARBA00004651"/>
    </source>
</evidence>
<keyword evidence="3" id="KW-1003">Cell membrane</keyword>
<feature type="transmembrane region" description="Helical" evidence="8">
    <location>
        <begin position="222"/>
        <end position="239"/>
    </location>
</feature>
<evidence type="ECO:0000313" key="10">
    <source>
        <dbReference type="EMBL" id="UYF96177.1"/>
    </source>
</evidence>
<evidence type="ECO:0000313" key="11">
    <source>
        <dbReference type="Proteomes" id="UP001163947"/>
    </source>
</evidence>
<comment type="similarity">
    <text evidence="2">Belongs to the EccD/Snm4 family.</text>
</comment>
<dbReference type="InterPro" id="IPR006707">
    <property type="entry name" value="T7SS_EccD"/>
</dbReference>
<feature type="region of interest" description="Disordered" evidence="7">
    <location>
        <begin position="302"/>
        <end position="337"/>
    </location>
</feature>
<accession>A0AA46PJ86</accession>
<dbReference type="Pfam" id="PF19053">
    <property type="entry name" value="EccD"/>
    <property type="match status" value="1"/>
</dbReference>
<feature type="transmembrane region" description="Helical" evidence="8">
    <location>
        <begin position="270"/>
        <end position="288"/>
    </location>
</feature>
<dbReference type="EMBL" id="CP106982">
    <property type="protein sequence ID" value="UYF96177.1"/>
    <property type="molecule type" value="Genomic_DNA"/>
</dbReference>
<feature type="transmembrane region" description="Helical" evidence="8">
    <location>
        <begin position="133"/>
        <end position="157"/>
    </location>
</feature>
<keyword evidence="5 8" id="KW-1133">Transmembrane helix</keyword>
<evidence type="ECO:0000256" key="7">
    <source>
        <dbReference type="SAM" id="MobiDB-lite"/>
    </source>
</evidence>
<feature type="transmembrane region" description="Helical" evidence="8">
    <location>
        <begin position="195"/>
        <end position="216"/>
    </location>
</feature>
<keyword evidence="6 8" id="KW-0472">Membrane</keyword>
<feature type="transmembrane region" description="Helical" evidence="8">
    <location>
        <begin position="351"/>
        <end position="372"/>
    </location>
</feature>
<comment type="subcellular location">
    <subcellularLocation>
        <location evidence="1">Cell membrane</location>
        <topology evidence="1">Multi-pass membrane protein</topology>
    </subcellularLocation>
</comment>
<protein>
    <submittedName>
        <fullName evidence="10">Type VII secretion integral membrane protein EccD</fullName>
    </submittedName>
</protein>
<dbReference type="InterPro" id="IPR024962">
    <property type="entry name" value="YukD-like"/>
</dbReference>
<feature type="transmembrane region" description="Helical" evidence="8">
    <location>
        <begin position="407"/>
        <end position="427"/>
    </location>
</feature>
<feature type="transmembrane region" description="Helical" evidence="8">
    <location>
        <begin position="246"/>
        <end position="264"/>
    </location>
</feature>
<dbReference type="GeneID" id="83620887"/>
<dbReference type="NCBIfam" id="TIGR03920">
    <property type="entry name" value="T7SS_EccD"/>
    <property type="match status" value="1"/>
</dbReference>
<dbReference type="GO" id="GO:0005886">
    <property type="term" value="C:plasma membrane"/>
    <property type="evidence" value="ECO:0007669"/>
    <property type="project" value="UniProtKB-SubCell"/>
</dbReference>
<evidence type="ECO:0000256" key="6">
    <source>
        <dbReference type="ARBA" id="ARBA00023136"/>
    </source>
</evidence>
<dbReference type="Pfam" id="PF08817">
    <property type="entry name" value="YukD"/>
    <property type="match status" value="1"/>
</dbReference>
<evidence type="ECO:0000256" key="4">
    <source>
        <dbReference type="ARBA" id="ARBA00022692"/>
    </source>
</evidence>
<keyword evidence="4 8" id="KW-0812">Transmembrane</keyword>
<dbReference type="PIRSF" id="PIRSF017804">
    <property type="entry name" value="Secretion_EccD1"/>
    <property type="match status" value="1"/>
</dbReference>
<reference evidence="10" key="1">
    <citation type="submission" date="2022-09" db="EMBL/GenBank/DDBJ databases">
        <title>The genome sequence of Rhodococcus aetherivorans N1.</title>
        <authorList>
            <person name="Jiang W."/>
        </authorList>
    </citation>
    <scope>NUCLEOTIDE SEQUENCE</scope>
    <source>
        <strain evidence="10">N1</strain>
    </source>
</reference>
<dbReference type="InterPro" id="IPR044049">
    <property type="entry name" value="EccD_transm"/>
</dbReference>
<proteinExistence type="inferred from homology"/>
<feature type="compositionally biased region" description="Basic and acidic residues" evidence="7">
    <location>
        <begin position="318"/>
        <end position="334"/>
    </location>
</feature>
<evidence type="ECO:0000256" key="2">
    <source>
        <dbReference type="ARBA" id="ARBA00006162"/>
    </source>
</evidence>
<dbReference type="Gene3D" id="3.10.20.90">
    <property type="entry name" value="Phosphatidylinositol 3-kinase Catalytic Subunit, Chain A, domain 1"/>
    <property type="match status" value="1"/>
</dbReference>
<feature type="transmembrane region" description="Helical" evidence="8">
    <location>
        <begin position="163"/>
        <end position="183"/>
    </location>
</feature>
<evidence type="ECO:0000256" key="5">
    <source>
        <dbReference type="ARBA" id="ARBA00022989"/>
    </source>
</evidence>
<evidence type="ECO:0000259" key="9">
    <source>
        <dbReference type="Pfam" id="PF19053"/>
    </source>
</evidence>
<feature type="transmembrane region" description="Helical" evidence="8">
    <location>
        <begin position="433"/>
        <end position="453"/>
    </location>
</feature>
<sequence>MTAAHTEPGRIGAPELCRVTVLAQHTQVDLALPADVPVALLVPGVVDLITAHRSHNDFDASSERVEPEAWALARLGSSRLAAALSLHEHGVRDGDLLVLEHASAPAPPPLFDDVTHSVATADEAGAGRWSPRAAAAVAAVVALSATVVGVGALLRLASPDGRTAAGAGCAALAALLLLAGILLGRARDDHRTAALLCACAVPAAFVTGILVVPGSFGPAHPMLGAVLSGAVATLVLLLTAVGRAPFAAVAAVAATAAAAFLVAASTGISASAVGAGVVVTALLTVTFAPRLAMKFADLPLPPVPGPGTGTGTPAPQTEDGRDGPDSPDGGDRSLPDPSELAAAAARARDHLTGLIGAGAVLVVAGAWCAAAPLSGDGLRLPGTALAVAAAAVIMLRGRTYTDARQATLLVAGGATVPVGLLGAAAVGGSAPPVVVFALALAVATAALVFGVVAPRRSFTPVQRRAAEVVEYAVIATIVPLACWVTGLYAAVRGF</sequence>
<organism evidence="10 11">
    <name type="scientific">Rhodococcus aetherivorans</name>
    <dbReference type="NCBI Taxonomy" id="191292"/>
    <lineage>
        <taxon>Bacteria</taxon>
        <taxon>Bacillati</taxon>
        <taxon>Actinomycetota</taxon>
        <taxon>Actinomycetes</taxon>
        <taxon>Mycobacteriales</taxon>
        <taxon>Nocardiaceae</taxon>
        <taxon>Rhodococcus</taxon>
    </lineage>
</organism>
<gene>
    <name evidence="10" type="primary">eccD</name>
    <name evidence="10" type="ORF">OCS65_10680</name>
</gene>
<dbReference type="Proteomes" id="UP001163947">
    <property type="component" value="Chromosome"/>
</dbReference>